<accession>A0ABY3SVR9</accession>
<dbReference type="EMBL" id="CP091244">
    <property type="protein sequence ID" value="UJS23533.1"/>
    <property type="molecule type" value="Genomic_DNA"/>
</dbReference>
<feature type="transmembrane region" description="Helical" evidence="6">
    <location>
        <begin position="153"/>
        <end position="173"/>
    </location>
</feature>
<dbReference type="Proteomes" id="UP001054801">
    <property type="component" value="Chromosome"/>
</dbReference>
<evidence type="ECO:0000256" key="5">
    <source>
        <dbReference type="SAM" id="MobiDB-lite"/>
    </source>
</evidence>
<dbReference type="InterPro" id="IPR007688">
    <property type="entry name" value="Conjugal_tfr_TrbL/VirB6"/>
</dbReference>
<evidence type="ECO:0000256" key="1">
    <source>
        <dbReference type="ARBA" id="ARBA00004141"/>
    </source>
</evidence>
<feature type="transmembrane region" description="Helical" evidence="6">
    <location>
        <begin position="250"/>
        <end position="267"/>
    </location>
</feature>
<feature type="region of interest" description="Disordered" evidence="5">
    <location>
        <begin position="539"/>
        <end position="686"/>
    </location>
</feature>
<feature type="transmembrane region" description="Helical" evidence="6">
    <location>
        <begin position="85"/>
        <end position="103"/>
    </location>
</feature>
<feature type="region of interest" description="Disordered" evidence="5">
    <location>
        <begin position="372"/>
        <end position="524"/>
    </location>
</feature>
<sequence>MTMKIKNIVILLVLTSSIWVLPSIGFAADLVATVNDLQNSFYDAVSNWVGPLQQVAGWLLVTLATISFIWQASFMLLRGTDIQELTVELVRMILFAGFFYWLIQNAPDLTSRLINGWIWLAGEAGGSSVSPNISQILARGVDLAGTMYEVSSGFTVIVAGILGVIIVVLYVLIAAKAFLVTLEMYTVTAAGVILLGFGGNQWTGDYAKRYITYTMATGMKLFVMYLIVATGENFINSWAADSKPETFNDMLSVVGVVLLMLVLVWQLPDTVQGLLSGASLGKTEQQGSAAVMSSFGQTGSAAASVASGSVGAELAIREALKNSEGMPGSSSGYQYKAANAMSNLANAGAEVLGNRIMGDFNASSGGMMASMAQHMRQQRTGGSGLYGGTSSGNDHIGGSATGGSFGAGDPTTKQGTGPEEAENASHDFGGDGDAGGSEAGAGAASWDTSKVGGKEHEFGADDGGSWSWDASGVAAAGGAGESDNPATRYRSPAVDLTRGGVPSFGGGAESSTAKSESGVAPTSAASGIAGGMVGSGNMASGVAASSPSAASSADEQVSTAKGMTGADQSAGTSNSSGGNSSNAIGSMVGADNMTSSMGSSIGADAQGSTTKGIMEVAAVSPSASSSVASSADAQVSTAKSESVSVGNTSSGSGAAPVSSAGYLRSESGASGGSMNQVPTVSAAQSVTASPDLAGTVVGSSVVQAATVGGLGEPSVVSSTIGGSMVGADNMASGVDQSSLQTDAETSDDPATRYRSPAVDLTKSKTNS</sequence>
<comment type="subcellular location">
    <subcellularLocation>
        <location evidence="1">Membrane</location>
        <topology evidence="1">Multi-pass membrane protein</topology>
    </subcellularLocation>
</comment>
<evidence type="ECO:0000313" key="8">
    <source>
        <dbReference type="Proteomes" id="UP001054801"/>
    </source>
</evidence>
<evidence type="ECO:0000256" key="2">
    <source>
        <dbReference type="ARBA" id="ARBA00022692"/>
    </source>
</evidence>
<feature type="compositionally biased region" description="Low complexity" evidence="5">
    <location>
        <begin position="539"/>
        <end position="553"/>
    </location>
</feature>
<feature type="compositionally biased region" description="Low complexity" evidence="5">
    <location>
        <begin position="616"/>
        <end position="661"/>
    </location>
</feature>
<protein>
    <submittedName>
        <fullName evidence="7">P-type conjugative transfer protein TrbL</fullName>
    </submittedName>
</protein>
<evidence type="ECO:0000256" key="3">
    <source>
        <dbReference type="ARBA" id="ARBA00022989"/>
    </source>
</evidence>
<feature type="compositionally biased region" description="Polar residues" evidence="5">
    <location>
        <begin position="734"/>
        <end position="743"/>
    </location>
</feature>
<feature type="compositionally biased region" description="Gly residues" evidence="5">
    <location>
        <begin position="381"/>
        <end position="390"/>
    </location>
</feature>
<feature type="region of interest" description="Disordered" evidence="5">
    <location>
        <begin position="711"/>
        <end position="767"/>
    </location>
</feature>
<feature type="transmembrane region" description="Helical" evidence="6">
    <location>
        <begin position="210"/>
        <end position="229"/>
    </location>
</feature>
<feature type="transmembrane region" description="Helical" evidence="6">
    <location>
        <begin position="180"/>
        <end position="198"/>
    </location>
</feature>
<dbReference type="NCBIfam" id="TIGR02783">
    <property type="entry name" value="TrbL_P"/>
    <property type="match status" value="1"/>
</dbReference>
<dbReference type="Pfam" id="PF04610">
    <property type="entry name" value="TrbL"/>
    <property type="match status" value="1"/>
</dbReference>
<gene>
    <name evidence="7" type="primary">trbL</name>
    <name evidence="7" type="ORF">L2Y54_16515</name>
</gene>
<proteinExistence type="predicted"/>
<keyword evidence="3 6" id="KW-1133">Transmembrane helix</keyword>
<feature type="compositionally biased region" description="Low complexity" evidence="5">
    <location>
        <begin position="463"/>
        <end position="474"/>
    </location>
</feature>
<evidence type="ECO:0000313" key="7">
    <source>
        <dbReference type="EMBL" id="UJS23533.1"/>
    </source>
</evidence>
<feature type="compositionally biased region" description="Polar residues" evidence="5">
    <location>
        <begin position="672"/>
        <end position="686"/>
    </location>
</feature>
<keyword evidence="2 6" id="KW-0812">Transmembrane</keyword>
<name>A0ABY3SVR9_9GAMM</name>
<evidence type="ECO:0000256" key="4">
    <source>
        <dbReference type="ARBA" id="ARBA00023136"/>
    </source>
</evidence>
<feature type="transmembrane region" description="Helical" evidence="6">
    <location>
        <begin position="51"/>
        <end position="73"/>
    </location>
</feature>
<organism evidence="7 8">
    <name type="scientific">Thiothrix winogradskyi</name>
    <dbReference type="NCBI Taxonomy" id="96472"/>
    <lineage>
        <taxon>Bacteria</taxon>
        <taxon>Pseudomonadati</taxon>
        <taxon>Pseudomonadota</taxon>
        <taxon>Gammaproteobacteria</taxon>
        <taxon>Thiotrichales</taxon>
        <taxon>Thiotrichaceae</taxon>
        <taxon>Thiothrix</taxon>
    </lineage>
</organism>
<keyword evidence="4 6" id="KW-0472">Membrane</keyword>
<evidence type="ECO:0000256" key="6">
    <source>
        <dbReference type="SAM" id="Phobius"/>
    </source>
</evidence>
<dbReference type="InterPro" id="IPR014150">
    <property type="entry name" value="Conjugal_tfr_TrbL"/>
</dbReference>
<reference evidence="7" key="1">
    <citation type="journal article" date="2022" name="Microorganisms">
        <title>Two New Species of Filamentous Sulfur Bacteria of the Genus Thiothrix, Thiothrix winogradskyi sp. nov. and 'Candidatus Thiothrix sulfatifontis' sp. nov.</title>
        <authorList>
            <person name="Ravin N.V."/>
            <person name="Rossetti S."/>
            <person name="Beletsky A.V."/>
            <person name="Kadnikov V.V."/>
            <person name="Rudenko T.S."/>
            <person name="Smolyakov D.D."/>
            <person name="Moskvitina M.I."/>
            <person name="Gureeva M.V."/>
            <person name="Mardanov A.V."/>
            <person name="Grabovich M.Y."/>
        </authorList>
    </citation>
    <scope>NUCLEOTIDE SEQUENCE</scope>
    <source>
        <strain evidence="7">CT3</strain>
    </source>
</reference>
<dbReference type="RefSeq" id="WP_236497711.1">
    <property type="nucleotide sequence ID" value="NZ_CP091244.1"/>
</dbReference>
<keyword evidence="8" id="KW-1185">Reference proteome</keyword>
<feature type="compositionally biased region" description="Low complexity" evidence="5">
    <location>
        <begin position="569"/>
        <end position="586"/>
    </location>
</feature>